<keyword evidence="4" id="KW-1185">Reference proteome</keyword>
<dbReference type="PROSITE" id="PS51154">
    <property type="entry name" value="MACRO"/>
    <property type="match status" value="1"/>
</dbReference>
<dbReference type="Pfam" id="PF13676">
    <property type="entry name" value="TIR_2"/>
    <property type="match status" value="1"/>
</dbReference>
<dbReference type="KEGG" id="led:BBK82_00605"/>
<feature type="domain" description="TIR" evidence="1">
    <location>
        <begin position="1"/>
        <end position="172"/>
    </location>
</feature>
<dbReference type="EMBL" id="CP016793">
    <property type="protein sequence ID" value="ANZ34797.1"/>
    <property type="molecule type" value="Genomic_DNA"/>
</dbReference>
<evidence type="ECO:0000313" key="3">
    <source>
        <dbReference type="EMBL" id="ANZ34797.1"/>
    </source>
</evidence>
<dbReference type="STRING" id="1586287.BBK82_00605"/>
<organism evidence="3 4">
    <name type="scientific">Lentzea guizhouensis</name>
    <dbReference type="NCBI Taxonomy" id="1586287"/>
    <lineage>
        <taxon>Bacteria</taxon>
        <taxon>Bacillati</taxon>
        <taxon>Actinomycetota</taxon>
        <taxon>Actinomycetes</taxon>
        <taxon>Pseudonocardiales</taxon>
        <taxon>Pseudonocardiaceae</taxon>
        <taxon>Lentzea</taxon>
    </lineage>
</organism>
<dbReference type="PROSITE" id="PS50104">
    <property type="entry name" value="TIR"/>
    <property type="match status" value="1"/>
</dbReference>
<dbReference type="SUPFAM" id="SSF52949">
    <property type="entry name" value="Macro domain-like"/>
    <property type="match status" value="1"/>
</dbReference>
<dbReference type="Gene3D" id="3.40.220.10">
    <property type="entry name" value="Leucine Aminopeptidase, subunit E, domain 1"/>
    <property type="match status" value="1"/>
</dbReference>
<dbReference type="InterPro" id="IPR002589">
    <property type="entry name" value="Macro_dom"/>
</dbReference>
<evidence type="ECO:0000259" key="1">
    <source>
        <dbReference type="PROSITE" id="PS50104"/>
    </source>
</evidence>
<feature type="domain" description="Macro" evidence="2">
    <location>
        <begin position="148"/>
        <end position="353"/>
    </location>
</feature>
<dbReference type="SMART" id="SM00506">
    <property type="entry name" value="A1pp"/>
    <property type="match status" value="1"/>
</dbReference>
<dbReference type="RefSeq" id="WP_065913217.1">
    <property type="nucleotide sequence ID" value="NZ_CP016793.1"/>
</dbReference>
<evidence type="ECO:0000259" key="2">
    <source>
        <dbReference type="PROSITE" id="PS51154"/>
    </source>
</evidence>
<name>A0A1B2HAP8_9PSEU</name>
<dbReference type="GO" id="GO:0007165">
    <property type="term" value="P:signal transduction"/>
    <property type="evidence" value="ECO:0007669"/>
    <property type="project" value="InterPro"/>
</dbReference>
<dbReference type="InterPro" id="IPR035897">
    <property type="entry name" value="Toll_tir_struct_dom_sf"/>
</dbReference>
<protein>
    <submittedName>
        <fullName evidence="3">Uncharacterized protein</fullName>
    </submittedName>
</protein>
<dbReference type="InterPro" id="IPR000157">
    <property type="entry name" value="TIR_dom"/>
</dbReference>
<proteinExistence type="predicted"/>
<dbReference type="Pfam" id="PF01661">
    <property type="entry name" value="Macro"/>
    <property type="match status" value="1"/>
</dbReference>
<reference evidence="3 4" key="1">
    <citation type="submission" date="2016-07" db="EMBL/GenBank/DDBJ databases">
        <title>Complete genome sequence of the Lentzea guizhouensis DHS C013.</title>
        <authorList>
            <person name="Cao C."/>
        </authorList>
    </citation>
    <scope>NUCLEOTIDE SEQUENCE [LARGE SCALE GENOMIC DNA]</scope>
    <source>
        <strain evidence="3 4">DHS C013</strain>
    </source>
</reference>
<dbReference type="InterPro" id="IPR043472">
    <property type="entry name" value="Macro_dom-like"/>
</dbReference>
<accession>A0A1B2HAP8</accession>
<gene>
    <name evidence="3" type="ORF">BBK82_00605</name>
</gene>
<dbReference type="SUPFAM" id="SSF52200">
    <property type="entry name" value="Toll/Interleukin receptor TIR domain"/>
    <property type="match status" value="1"/>
</dbReference>
<sequence length="358" mass="39361">MPTVFVNYRVLEQPGYATLLHRELAQTFGQDRVFLASRSLRAGDDFVQEVFAHLRRSQVLLAVIGPHWLDHTGDPGEDWVLREITEAFELGIRVVPVLVEDAVLPADLPPGVEALHRCQYVRLRHYSIDSDISALVTHLRGIAGDRPSPSVFRLGDRPCRIGIHAGSIRRVHDCDVWVNSENTDMRMARHTDFSVSAIIRYWGSLRDESGRITADLVADELEALAAPRRPVAPGTALVTGSGALESTNNVRHVVHVAAVQGEPGAGYRQVSDIGGCVTTALARVEPLGVRTILFPLLGTGVAGADVAHTARMVVQAAAYHVERHPETPLRRISFLAYDDHERFALEDAVRMLPLVPES</sequence>
<evidence type="ECO:0000313" key="4">
    <source>
        <dbReference type="Proteomes" id="UP000093053"/>
    </source>
</evidence>
<dbReference type="OrthoDB" id="4547231at2"/>
<dbReference type="AlphaFoldDB" id="A0A1B2HAP8"/>
<dbReference type="Gene3D" id="3.40.50.10140">
    <property type="entry name" value="Toll/interleukin-1 receptor homology (TIR) domain"/>
    <property type="match status" value="1"/>
</dbReference>
<dbReference type="Proteomes" id="UP000093053">
    <property type="component" value="Chromosome"/>
</dbReference>